<dbReference type="Gene3D" id="3.40.50.2000">
    <property type="entry name" value="Glycogen Phosphorylase B"/>
    <property type="match status" value="1"/>
</dbReference>
<feature type="binding site" evidence="2">
    <location>
        <position position="245"/>
    </location>
    <ligand>
        <name>substrate</name>
    </ligand>
</feature>
<dbReference type="AlphaFoldDB" id="M3IHG3"/>
<evidence type="ECO:0000313" key="3">
    <source>
        <dbReference type="EMBL" id="EMG29526.1"/>
    </source>
</evidence>
<dbReference type="Proteomes" id="UP000011782">
    <property type="component" value="Unassembled WGS sequence"/>
</dbReference>
<reference evidence="3 4" key="1">
    <citation type="submission" date="2013-02" db="EMBL/GenBank/DDBJ databases">
        <title>Co-occurrence of anaerobic bacteria in colorectal carcinomas.</title>
        <authorList>
            <person name="Holt R.A."/>
            <person name="Warren R.L."/>
            <person name="Allen-Vercoe E."/>
            <person name="Pleasance S."/>
            <person name="Freeman D.J."/>
            <person name="Watson P."/>
            <person name="Moore R."/>
            <person name="Cochrane K."/>
        </authorList>
    </citation>
    <scope>NUCLEOTIDE SEQUENCE [LARGE SCALE GENOMIC DNA]</scope>
    <source>
        <strain evidence="3 4">CC57C</strain>
    </source>
</reference>
<dbReference type="Gene3D" id="3.40.50.11190">
    <property type="match status" value="1"/>
</dbReference>
<dbReference type="NCBIfam" id="TIGR03590">
    <property type="entry name" value="PseG"/>
    <property type="match status" value="1"/>
</dbReference>
<keyword evidence="3" id="KW-0282">Flagellum</keyword>
<dbReference type="OrthoDB" id="9788924at2"/>
<dbReference type="InterPro" id="IPR020023">
    <property type="entry name" value="PseG"/>
</dbReference>
<accession>M3IHG3</accession>
<feature type="binding site" evidence="2">
    <location>
        <begin position="240"/>
        <end position="241"/>
    </location>
    <ligand>
        <name>substrate</name>
    </ligand>
</feature>
<sequence length="286" mass="31844">MNFDKISNLKTLIRADSGSKIGHGHIRRDLILAQKFKDVSFACIDLPGSLIGEIPYPVFTLKSMGVSELVNLIKEHKFELLVIDHYGVSAADEKLIKEQTSVQILSFDDNYKEHFCDYLLNVNIYAQPQKYANLVPANCELILSPLVRSEFYGEAKIKREKKFNYLIALGGTDALNLTAKIASNLLAKNKKVAALTTSANVNLANFQILADSEPNFSLFINSNEVARLMNESEILVISASSLVNEALVLGAKFKAVRVADNQNEMAQWLAANRREIYEADEICLSL</sequence>
<evidence type="ECO:0000256" key="1">
    <source>
        <dbReference type="PIRSR" id="PIRSR620023-1"/>
    </source>
</evidence>
<name>M3IHG3_9BACT</name>
<protein>
    <submittedName>
        <fullName evidence="3">Putative flagellar protein</fullName>
    </submittedName>
</protein>
<dbReference type="STRING" id="1073353.H740_11307"/>
<keyword evidence="3" id="KW-0966">Cell projection</keyword>
<evidence type="ECO:0000313" key="4">
    <source>
        <dbReference type="Proteomes" id="UP000011782"/>
    </source>
</evidence>
<dbReference type="RefSeq" id="WP_002953854.1">
    <property type="nucleotide sequence ID" value="NZ_AOTD01000264.1"/>
</dbReference>
<evidence type="ECO:0000256" key="2">
    <source>
        <dbReference type="PIRSR" id="PIRSR620023-2"/>
    </source>
</evidence>
<dbReference type="PATRIC" id="fig|1073353.3.peg.2413"/>
<feature type="binding site" evidence="2">
    <location>
        <position position="148"/>
    </location>
    <ligand>
        <name>substrate</name>
    </ligand>
</feature>
<organism evidence="3 4">
    <name type="scientific">Campylobacter showae CC57C</name>
    <dbReference type="NCBI Taxonomy" id="1073353"/>
    <lineage>
        <taxon>Bacteria</taxon>
        <taxon>Pseudomonadati</taxon>
        <taxon>Campylobacterota</taxon>
        <taxon>Epsilonproteobacteria</taxon>
        <taxon>Campylobacterales</taxon>
        <taxon>Campylobacteraceae</taxon>
        <taxon>Campylobacter</taxon>
    </lineage>
</organism>
<comment type="caution">
    <text evidence="3">The sequence shown here is derived from an EMBL/GenBank/DDBJ whole genome shotgun (WGS) entry which is preliminary data.</text>
</comment>
<gene>
    <name evidence="3" type="ORF">H740_11307</name>
</gene>
<dbReference type="EMBL" id="AOTD01000264">
    <property type="protein sequence ID" value="EMG29526.1"/>
    <property type="molecule type" value="Genomic_DNA"/>
</dbReference>
<feature type="active site" description="Proton acceptor" evidence="1">
    <location>
        <position position="25"/>
    </location>
</feature>
<keyword evidence="3" id="KW-0969">Cilium</keyword>
<proteinExistence type="predicted"/>